<dbReference type="EMBL" id="NJBO01000002">
    <property type="protein sequence ID" value="TKJ43933.1"/>
    <property type="molecule type" value="Genomic_DNA"/>
</dbReference>
<sequence length="79" mass="8499">MSEKLLTDLSINEEAEIVEIRGGRGMQARLRALGLSEGQHVKKLSHVGLGGPVVILVNRAQVAIGRGMARRIIVRSNDG</sequence>
<evidence type="ECO:0000313" key="4">
    <source>
        <dbReference type="Proteomes" id="UP000317778"/>
    </source>
</evidence>
<dbReference type="PANTHER" id="PTHR43151:SF1">
    <property type="entry name" value="SSR2333 PROTEIN"/>
    <property type="match status" value="1"/>
</dbReference>
<dbReference type="InterPro" id="IPR038157">
    <property type="entry name" value="FeoA_core_dom"/>
</dbReference>
<dbReference type="AlphaFoldDB" id="A0A532V9P8"/>
<dbReference type="Pfam" id="PF04023">
    <property type="entry name" value="FeoA"/>
    <property type="match status" value="1"/>
</dbReference>
<dbReference type="InterPro" id="IPR007167">
    <property type="entry name" value="Fe-transptr_FeoA-like"/>
</dbReference>
<proteinExistence type="predicted"/>
<name>A0A532V9P8_UNCT6</name>
<dbReference type="GO" id="GO:0046914">
    <property type="term" value="F:transition metal ion binding"/>
    <property type="evidence" value="ECO:0007669"/>
    <property type="project" value="InterPro"/>
</dbReference>
<reference evidence="3 4" key="1">
    <citation type="submission" date="2017-06" db="EMBL/GenBank/DDBJ databases">
        <title>Novel microbial phyla capable of carbon fixation and sulfur reduction in deep-sea sediments.</title>
        <authorList>
            <person name="Huang J."/>
            <person name="Baker B."/>
            <person name="Wang Y."/>
        </authorList>
    </citation>
    <scope>NUCLEOTIDE SEQUENCE [LARGE SCALE GENOMIC DNA]</scope>
    <source>
        <strain evidence="3">B3_TA06</strain>
    </source>
</reference>
<gene>
    <name evidence="3" type="ORF">CEE36_02110</name>
</gene>
<organism evidence="3 4">
    <name type="scientific">candidate division TA06 bacterium B3_TA06</name>
    <dbReference type="NCBI Taxonomy" id="2012487"/>
    <lineage>
        <taxon>Bacteria</taxon>
        <taxon>Bacteria division TA06</taxon>
    </lineage>
</organism>
<dbReference type="InterPro" id="IPR053184">
    <property type="entry name" value="FeoA-like"/>
</dbReference>
<dbReference type="InterPro" id="IPR008988">
    <property type="entry name" value="Transcriptional_repressor_C"/>
</dbReference>
<comment type="caution">
    <text evidence="3">The sequence shown here is derived from an EMBL/GenBank/DDBJ whole genome shotgun (WGS) entry which is preliminary data.</text>
</comment>
<dbReference type="Gene3D" id="2.30.30.90">
    <property type="match status" value="1"/>
</dbReference>
<dbReference type="SUPFAM" id="SSF50037">
    <property type="entry name" value="C-terminal domain of transcriptional repressors"/>
    <property type="match status" value="1"/>
</dbReference>
<dbReference type="Proteomes" id="UP000317778">
    <property type="component" value="Unassembled WGS sequence"/>
</dbReference>
<dbReference type="SMART" id="SM00899">
    <property type="entry name" value="FeoA"/>
    <property type="match status" value="1"/>
</dbReference>
<evidence type="ECO:0000313" key="3">
    <source>
        <dbReference type="EMBL" id="TKJ43933.1"/>
    </source>
</evidence>
<accession>A0A532V9P8</accession>
<protein>
    <submittedName>
        <fullName evidence="3">Ferrous iron transport protein A</fullName>
    </submittedName>
</protein>
<keyword evidence="1" id="KW-0408">Iron</keyword>
<evidence type="ECO:0000259" key="2">
    <source>
        <dbReference type="SMART" id="SM00899"/>
    </source>
</evidence>
<dbReference type="PANTHER" id="PTHR43151">
    <property type="entry name" value="FEOA FAMILY PROTEIN"/>
    <property type="match status" value="1"/>
</dbReference>
<evidence type="ECO:0000256" key="1">
    <source>
        <dbReference type="ARBA" id="ARBA00023004"/>
    </source>
</evidence>
<feature type="domain" description="Ferrous iron transporter FeoA-like" evidence="2">
    <location>
        <begin position="4"/>
        <end position="76"/>
    </location>
</feature>